<proteinExistence type="inferred from homology"/>
<dbReference type="GO" id="GO:0031412">
    <property type="term" value="P:gas vesicle organization"/>
    <property type="evidence" value="ECO:0007669"/>
    <property type="project" value="InterPro"/>
</dbReference>
<dbReference type="AlphaFoldDB" id="A0A7W3TAK8"/>
<dbReference type="RefSeq" id="WP_182604920.1">
    <property type="nucleotide sequence ID" value="NZ_VKHT01000051.1"/>
</dbReference>
<dbReference type="Pfam" id="PF06386">
    <property type="entry name" value="GvpL_GvpF"/>
    <property type="match status" value="1"/>
</dbReference>
<accession>A0A7W3TAK8</accession>
<dbReference type="PANTHER" id="PTHR36852:SF1">
    <property type="entry name" value="PROTEIN GVPL 2"/>
    <property type="match status" value="1"/>
</dbReference>
<dbReference type="GO" id="GO:0031411">
    <property type="term" value="C:gas vesicle"/>
    <property type="evidence" value="ECO:0007669"/>
    <property type="project" value="UniProtKB-SubCell"/>
</dbReference>
<evidence type="ECO:0000256" key="1">
    <source>
        <dbReference type="ARBA" id="ARBA00022987"/>
    </source>
</evidence>
<evidence type="ECO:0000256" key="3">
    <source>
        <dbReference type="ARBA" id="ARBA00035643"/>
    </source>
</evidence>
<dbReference type="InterPro" id="IPR009430">
    <property type="entry name" value="GvpL/GvpF"/>
</dbReference>
<reference evidence="5" key="1">
    <citation type="submission" date="2019-10" db="EMBL/GenBank/DDBJ databases">
        <title>Streptomyces sp. nov., a novel actinobacterium isolated from alkaline environment.</title>
        <authorList>
            <person name="Golinska P."/>
        </authorList>
    </citation>
    <scope>NUCLEOTIDE SEQUENCE [LARGE SCALE GENOMIC DNA]</scope>
    <source>
        <strain evidence="5">DSM 42118</strain>
    </source>
</reference>
<comment type="subcellular location">
    <subcellularLocation>
        <location evidence="2">Gas vesicle</location>
    </subcellularLocation>
</comment>
<evidence type="ECO:0000313" key="4">
    <source>
        <dbReference type="EMBL" id="MBB0243212.1"/>
    </source>
</evidence>
<protein>
    <submittedName>
        <fullName evidence="4">Gas vesicle synthesis protein</fullName>
    </submittedName>
</protein>
<organism evidence="4 5">
    <name type="scientific">Streptomyces alkaliphilus</name>
    <dbReference type="NCBI Taxonomy" id="1472722"/>
    <lineage>
        <taxon>Bacteria</taxon>
        <taxon>Bacillati</taxon>
        <taxon>Actinomycetota</taxon>
        <taxon>Actinomycetes</taxon>
        <taxon>Kitasatosporales</taxon>
        <taxon>Streptomycetaceae</taxon>
        <taxon>Streptomyces</taxon>
    </lineage>
</organism>
<dbReference type="PANTHER" id="PTHR36852">
    <property type="entry name" value="PROTEIN GVPL 2"/>
    <property type="match status" value="1"/>
</dbReference>
<evidence type="ECO:0000313" key="5">
    <source>
        <dbReference type="Proteomes" id="UP000538929"/>
    </source>
</evidence>
<keyword evidence="5" id="KW-1185">Reference proteome</keyword>
<dbReference type="Proteomes" id="UP000538929">
    <property type="component" value="Unassembled WGS sequence"/>
</dbReference>
<comment type="similarity">
    <text evidence="3">Belongs to the gas vesicle GvpF/GvpL family.</text>
</comment>
<gene>
    <name evidence="4" type="ORF">FNQ90_03570</name>
</gene>
<keyword evidence="1" id="KW-0304">Gas vesicle</keyword>
<evidence type="ECO:0000256" key="2">
    <source>
        <dbReference type="ARBA" id="ARBA00035108"/>
    </source>
</evidence>
<comment type="caution">
    <text evidence="4">The sequence shown here is derived from an EMBL/GenBank/DDBJ whole genome shotgun (WGS) entry which is preliminary data.</text>
</comment>
<dbReference type="EMBL" id="VKHT01000051">
    <property type="protein sequence ID" value="MBB0243212.1"/>
    <property type="molecule type" value="Genomic_DNA"/>
</dbReference>
<name>A0A7W3TAK8_9ACTN</name>
<sequence>MTTPSHVPAGVPAAAGDELTYVYAVGRDGPALRAVAPRLAGADGGPVRVIGADGLGALVSTVPADAFGESGLATQLEDLARLEAIARAHHSVIDAAFGEAPPILPMRLATVYLDDARVGAVLTRRHVHFRELLDRLENHVELGVKVYADPRAVVGTASVAATGTPAGQTPGAGAGRAYLRQRRAQQRGGRAAHRAAAEVAGRVAEVAGGVAVSRAVHRPQQGQLATHSGVNVANEAYLVPVEHADRLRQGWHALAEDEPRVSVEVTGPWAPYSFTVSAEAPEGGGNP</sequence>